<evidence type="ECO:0000256" key="5">
    <source>
        <dbReference type="ARBA" id="ARBA00022763"/>
    </source>
</evidence>
<accession>A0ABV6A3R5</accession>
<keyword evidence="13" id="KW-1185">Reference proteome</keyword>
<dbReference type="Pfam" id="PF17657">
    <property type="entry name" value="DNA_pol3_finger"/>
    <property type="match status" value="1"/>
</dbReference>
<feature type="domain" description="Polymerase/histidinol phosphatase N-terminal" evidence="11">
    <location>
        <begin position="49"/>
        <end position="116"/>
    </location>
</feature>
<comment type="subcellular location">
    <subcellularLocation>
        <location evidence="9">Cytoplasm</location>
    </subcellularLocation>
</comment>
<evidence type="ECO:0000256" key="7">
    <source>
        <dbReference type="ARBA" id="ARBA00023204"/>
    </source>
</evidence>
<dbReference type="InterPro" id="IPR003141">
    <property type="entry name" value="Pol/His_phosphatase_N"/>
</dbReference>
<dbReference type="InterPro" id="IPR016195">
    <property type="entry name" value="Pol/histidinol_Pase-like"/>
</dbReference>
<evidence type="ECO:0000256" key="1">
    <source>
        <dbReference type="ARBA" id="ARBA00022490"/>
    </source>
</evidence>
<evidence type="ECO:0000256" key="3">
    <source>
        <dbReference type="ARBA" id="ARBA00022695"/>
    </source>
</evidence>
<keyword evidence="6 9" id="KW-0239">DNA-directed DNA polymerase</keyword>
<dbReference type="InterPro" id="IPR004013">
    <property type="entry name" value="PHP_dom"/>
</dbReference>
<name>A0ABV6A3R5_9PSEU</name>
<evidence type="ECO:0000256" key="6">
    <source>
        <dbReference type="ARBA" id="ARBA00022932"/>
    </source>
</evidence>
<dbReference type="SUPFAM" id="SSF47781">
    <property type="entry name" value="RuvA domain 2-like"/>
    <property type="match status" value="1"/>
</dbReference>
<dbReference type="Gene3D" id="1.10.150.870">
    <property type="match status" value="1"/>
</dbReference>
<dbReference type="EC" id="2.7.7.7" evidence="9"/>
<dbReference type="RefSeq" id="WP_377858570.1">
    <property type="nucleotide sequence ID" value="NZ_JBHLZU010000024.1"/>
</dbReference>
<evidence type="ECO:0000256" key="4">
    <source>
        <dbReference type="ARBA" id="ARBA00022705"/>
    </source>
</evidence>
<dbReference type="InterPro" id="IPR041931">
    <property type="entry name" value="DNA_pol3_alpha_thumb_dom"/>
</dbReference>
<evidence type="ECO:0000256" key="8">
    <source>
        <dbReference type="ARBA" id="ARBA00049244"/>
    </source>
</evidence>
<dbReference type="Proteomes" id="UP001589693">
    <property type="component" value="Unassembled WGS sequence"/>
</dbReference>
<dbReference type="InterPro" id="IPR004805">
    <property type="entry name" value="DnaE2/DnaE/PolC"/>
</dbReference>
<dbReference type="SUPFAM" id="SSF89550">
    <property type="entry name" value="PHP domain-like"/>
    <property type="match status" value="1"/>
</dbReference>
<keyword evidence="2 9" id="KW-0808">Transferase</keyword>
<comment type="function">
    <text evidence="9">DNA polymerase involved in damage-induced mutagenesis and translesion synthesis (TLS). It is not the major replicative DNA polymerase.</text>
</comment>
<protein>
    <recommendedName>
        <fullName evidence="9">Error-prone DNA polymerase</fullName>
        <ecNumber evidence="9">2.7.7.7</ecNumber>
    </recommendedName>
</protein>
<sequence>MAWHNPPVSWAEFEAALSGKPLPHNEKPRPSRERPPPPSAPGGAPVPYAELHCHSNFSFLDGASAPEDLVDEAVRLGLTGLAITDHDGLYAAPYLAAAARDRGLATVFGAELSLGLDAPQGGVPDPGGQHLLVLARNPDGYRSLAAAITAGQLSGFREPDDIAEADAPGAERAVKGRPVYDLDEIARRAGGDWLVLTGCRKGSVRAALARDGHDAAAAELDRLVALFGRDNVVVELTDHNLPGDTTRNDSLAALAARAGLATVATNAVHYATPDRFRLASVVAAIRARRSLDDLDGWLPPAPAAYLRSGAEMAQRFARYPGAVQRAAEYAAACAFDLTILAPPLPRFPVPDGDTEDTHLRDLAYAGAARRYGPRADHPAAYAQIDHELAVIAELGFAGYFLVVHRIVAFCREADILCQGRGSAANSTVCYALGVTNADPIAAGLLFERFLSAARDGPPDIDIDIESDRREEVIQFVYRAYGRSHVAQVANIITYRARSAIRDVAKALGYAPGQQDAWAKQLDHHRTVPTEQSTQDSGHGEEAGIPPLVLELAAQLEGAPRHLGIHSGGMVITGTPIGEICPVENATMPGRTVLQWDKEGCAWADLVKFDLLGLGMLSAVHYTVDLIADRHGTHVDLARLDLTDPAVYAAAQRADTIGVFQIESRAQMSTLPRLKPENFYDLVVEVALIRPGPIQGGSVHPYLRRRSGQEPVTYAHPSLEPALAKTLGIPLFQEQLMQIAIDTGGFSPAEADLLRGAIGAKRSHTRVEALRQRFRDGAARLHDIDVELADQIFDKLAAFASYGFPESHAISFAHIVFASLWLKCHYPAAFLAGLLRAQPMGFYSPQSLVADARHHGVTVRRAEINISDVHPTLEPLSPTDSTPLVRLGLAAIRGIGTDLAERIVTERTTNGPYTDMSDLTERARLTAPHVEALATAGAFTGFDLTRRAALWAAGPAAARRPDHLPGTTVGDQAPLTLPGMTDLEIVVADVWATGISPDTHPVALVRAQLNRLGALPATALGTVTDGTRILVAGLVTHRQRPPTANGMTFYSVEDETGVVNVAAPAGVTARYRHAARTSSALIVRGILHRAGGAVTITADRLQHLAVRAAGESRSYR</sequence>
<dbReference type="PANTHER" id="PTHR32294">
    <property type="entry name" value="DNA POLYMERASE III SUBUNIT ALPHA"/>
    <property type="match status" value="1"/>
</dbReference>
<evidence type="ECO:0000256" key="2">
    <source>
        <dbReference type="ARBA" id="ARBA00022679"/>
    </source>
</evidence>
<comment type="similarity">
    <text evidence="9">Belongs to the DNA polymerase type-C family. DnaE2 subfamily.</text>
</comment>
<feature type="compositionally biased region" description="Basic and acidic residues" evidence="10">
    <location>
        <begin position="23"/>
        <end position="35"/>
    </location>
</feature>
<dbReference type="NCBIfam" id="NF004225">
    <property type="entry name" value="PRK05672.1"/>
    <property type="match status" value="1"/>
</dbReference>
<dbReference type="CDD" id="cd04485">
    <property type="entry name" value="DnaE_OBF"/>
    <property type="match status" value="1"/>
</dbReference>
<dbReference type="NCBIfam" id="TIGR00594">
    <property type="entry name" value="polc"/>
    <property type="match status" value="1"/>
</dbReference>
<comment type="catalytic activity">
    <reaction evidence="8 9">
        <text>DNA(n) + a 2'-deoxyribonucleoside 5'-triphosphate = DNA(n+1) + diphosphate</text>
        <dbReference type="Rhea" id="RHEA:22508"/>
        <dbReference type="Rhea" id="RHEA-COMP:17339"/>
        <dbReference type="Rhea" id="RHEA-COMP:17340"/>
        <dbReference type="ChEBI" id="CHEBI:33019"/>
        <dbReference type="ChEBI" id="CHEBI:61560"/>
        <dbReference type="ChEBI" id="CHEBI:173112"/>
        <dbReference type="EC" id="2.7.7.7"/>
    </reaction>
</comment>
<evidence type="ECO:0000256" key="10">
    <source>
        <dbReference type="SAM" id="MobiDB-lite"/>
    </source>
</evidence>
<keyword evidence="3 9" id="KW-0548">Nucleotidyltransferase</keyword>
<dbReference type="Gene3D" id="3.20.20.140">
    <property type="entry name" value="Metal-dependent hydrolases"/>
    <property type="match status" value="1"/>
</dbReference>
<keyword evidence="4 9" id="KW-0235">DNA replication</keyword>
<dbReference type="InterPro" id="IPR040982">
    <property type="entry name" value="DNA_pol3_finger"/>
</dbReference>
<dbReference type="Pfam" id="PF02811">
    <property type="entry name" value="PHP"/>
    <property type="match status" value="1"/>
</dbReference>
<reference evidence="12 13" key="1">
    <citation type="submission" date="2024-09" db="EMBL/GenBank/DDBJ databases">
        <authorList>
            <person name="Sun Q."/>
            <person name="Mori K."/>
        </authorList>
    </citation>
    <scope>NUCLEOTIDE SEQUENCE [LARGE SCALE GENOMIC DNA]</scope>
    <source>
        <strain evidence="12 13">TBRC 7907</strain>
    </source>
</reference>
<dbReference type="HAMAP" id="MF_01902">
    <property type="entry name" value="DNApol_error_prone"/>
    <property type="match status" value="1"/>
</dbReference>
<feature type="region of interest" description="Disordered" evidence="10">
    <location>
        <begin position="15"/>
        <end position="47"/>
    </location>
</feature>
<dbReference type="Gene3D" id="1.10.10.1600">
    <property type="entry name" value="Bacterial DNA polymerase III alpha subunit, thumb domain"/>
    <property type="match status" value="1"/>
</dbReference>
<keyword evidence="1 9" id="KW-0963">Cytoplasm</keyword>
<dbReference type="Pfam" id="PF14579">
    <property type="entry name" value="HHH_6"/>
    <property type="match status" value="1"/>
</dbReference>
<comment type="caution">
    <text evidence="12">The sequence shown here is derived from an EMBL/GenBank/DDBJ whole genome shotgun (WGS) entry which is preliminary data.</text>
</comment>
<dbReference type="Pfam" id="PF07733">
    <property type="entry name" value="DNA_pol3_alpha"/>
    <property type="match status" value="1"/>
</dbReference>
<evidence type="ECO:0000256" key="9">
    <source>
        <dbReference type="HAMAP-Rule" id="MF_01902"/>
    </source>
</evidence>
<dbReference type="SMART" id="SM00481">
    <property type="entry name" value="POLIIIAc"/>
    <property type="match status" value="1"/>
</dbReference>
<dbReference type="PANTHER" id="PTHR32294:SF4">
    <property type="entry name" value="ERROR-PRONE DNA POLYMERASE"/>
    <property type="match status" value="1"/>
</dbReference>
<dbReference type="InterPro" id="IPR029460">
    <property type="entry name" value="DNAPol_HHH"/>
</dbReference>
<keyword evidence="5 9" id="KW-0227">DNA damage</keyword>
<dbReference type="InterPro" id="IPR023073">
    <property type="entry name" value="DnaE2"/>
</dbReference>
<dbReference type="EMBL" id="JBHLZU010000024">
    <property type="protein sequence ID" value="MFB9907781.1"/>
    <property type="molecule type" value="Genomic_DNA"/>
</dbReference>
<proteinExistence type="inferred from homology"/>
<organism evidence="12 13">
    <name type="scientific">Allokutzneria oryzae</name>
    <dbReference type="NCBI Taxonomy" id="1378989"/>
    <lineage>
        <taxon>Bacteria</taxon>
        <taxon>Bacillati</taxon>
        <taxon>Actinomycetota</taxon>
        <taxon>Actinomycetes</taxon>
        <taxon>Pseudonocardiales</taxon>
        <taxon>Pseudonocardiaceae</taxon>
        <taxon>Allokutzneria</taxon>
    </lineage>
</organism>
<keyword evidence="7 9" id="KW-0234">DNA repair</keyword>
<evidence type="ECO:0000313" key="13">
    <source>
        <dbReference type="Proteomes" id="UP001589693"/>
    </source>
</evidence>
<dbReference type="InterPro" id="IPR011708">
    <property type="entry name" value="DNA_pol3_alpha_NTPase_dom"/>
</dbReference>
<dbReference type="InterPro" id="IPR010994">
    <property type="entry name" value="RuvA_2-like"/>
</dbReference>
<gene>
    <name evidence="9" type="primary">dnaE2</name>
    <name evidence="12" type="ORF">ACFFQA_27920</name>
</gene>
<evidence type="ECO:0000313" key="12">
    <source>
        <dbReference type="EMBL" id="MFB9907781.1"/>
    </source>
</evidence>
<evidence type="ECO:0000259" key="11">
    <source>
        <dbReference type="SMART" id="SM00481"/>
    </source>
</evidence>